<keyword evidence="2" id="KW-0808">Transferase</keyword>
<protein>
    <recommendedName>
        <fullName evidence="7">BioF2-like acetyltransferase domain-containing protein</fullName>
    </recommendedName>
</protein>
<dbReference type="GO" id="GO:0044038">
    <property type="term" value="P:cell wall macromolecule biosynthetic process"/>
    <property type="evidence" value="ECO:0007669"/>
    <property type="project" value="InterPro"/>
</dbReference>
<comment type="similarity">
    <text evidence="1">Belongs to the FemABX family.</text>
</comment>
<dbReference type="Gene3D" id="3.40.630.30">
    <property type="match status" value="1"/>
</dbReference>
<evidence type="ECO:0000256" key="6">
    <source>
        <dbReference type="ARBA" id="ARBA00023316"/>
    </source>
</evidence>
<gene>
    <name evidence="8" type="ORF">HSB1_44540</name>
</gene>
<dbReference type="InterPro" id="IPR050644">
    <property type="entry name" value="PG_Glycine_Bridge_Synth"/>
</dbReference>
<keyword evidence="6" id="KW-0961">Cell wall biogenesis/degradation</keyword>
<dbReference type="OrthoDB" id="135106at2157"/>
<evidence type="ECO:0000313" key="8">
    <source>
        <dbReference type="EMBL" id="EJN57068.1"/>
    </source>
</evidence>
<dbReference type="InterPro" id="IPR038740">
    <property type="entry name" value="BioF2-like_GNAT_dom"/>
</dbReference>
<evidence type="ECO:0000256" key="3">
    <source>
        <dbReference type="ARBA" id="ARBA00022960"/>
    </source>
</evidence>
<evidence type="ECO:0000256" key="1">
    <source>
        <dbReference type="ARBA" id="ARBA00009943"/>
    </source>
</evidence>
<dbReference type="GO" id="GO:0008360">
    <property type="term" value="P:regulation of cell shape"/>
    <property type="evidence" value="ECO:0007669"/>
    <property type="project" value="UniProtKB-KW"/>
</dbReference>
<feature type="domain" description="BioF2-like acetyltransferase" evidence="7">
    <location>
        <begin position="163"/>
        <end position="288"/>
    </location>
</feature>
<reference evidence="8 9" key="1">
    <citation type="journal article" date="2012" name="J. Bacteriol.">
        <title>Draft Genome Sequence of the Extremely Halophilic Archaeon Halogranum salarium B-1T.</title>
        <authorList>
            <person name="Kim K.K."/>
            <person name="Lee K.C."/>
            <person name="Lee J.S."/>
        </authorList>
    </citation>
    <scope>NUCLEOTIDE SEQUENCE [LARGE SCALE GENOMIC DNA]</scope>
    <source>
        <strain evidence="8 9">B-1</strain>
    </source>
</reference>
<dbReference type="SUPFAM" id="SSF55729">
    <property type="entry name" value="Acyl-CoA N-acyltransferases (Nat)"/>
    <property type="match status" value="1"/>
</dbReference>
<organism evidence="8 9">
    <name type="scientific">Halogranum salarium B-1</name>
    <dbReference type="NCBI Taxonomy" id="1210908"/>
    <lineage>
        <taxon>Archaea</taxon>
        <taxon>Methanobacteriati</taxon>
        <taxon>Methanobacteriota</taxon>
        <taxon>Stenosarchaea group</taxon>
        <taxon>Halobacteria</taxon>
        <taxon>Halobacteriales</taxon>
        <taxon>Haloferacaceae</taxon>
    </lineage>
</organism>
<dbReference type="RefSeq" id="WP_009377776.1">
    <property type="nucleotide sequence ID" value="NZ_ALJD01000016.1"/>
</dbReference>
<evidence type="ECO:0000313" key="9">
    <source>
        <dbReference type="Proteomes" id="UP000007813"/>
    </source>
</evidence>
<dbReference type="eggNOG" id="arCOG03319">
    <property type="taxonomic scope" value="Archaea"/>
</dbReference>
<sequence length="356" mass="40176">MSTYSTHQLNVEPCTDAAEWDAFVEENDGSPYSLWGWGTAVETYGHDRFYLVARAGETIVGALPLIHMESRLFGSQLVSPPFGERGSLVLRNDHPETAEAATAVLLERTKQLADDLGVDFVSLRGAAIEPQQDFTQKQRFVTFSVPVDGSSESVWDGVKSSRQRQIRQAEDARLEYRVGDSLSDLKQYHKLYLKSMRDHGSPPHSFEFHRVLWENLAPEGHLHLGMVELDGTLINGIIDLSLGSTVYQWGVITDYEYRDLQGGSFALWKSIERANESGFDAYEMGRTREGSGVYMFKKSFGGTKVWYDDLHYFPSDSAELPDPEKESYEPLKRVWKRLPIPVTQTIGPAVRKDISL</sequence>
<keyword evidence="5" id="KW-0012">Acyltransferase</keyword>
<dbReference type="AlphaFoldDB" id="J2ZVL1"/>
<proteinExistence type="inferred from homology"/>
<evidence type="ECO:0000259" key="7">
    <source>
        <dbReference type="Pfam" id="PF13480"/>
    </source>
</evidence>
<dbReference type="PANTHER" id="PTHR36174:SF1">
    <property type="entry name" value="LIPID II:GLYCINE GLYCYLTRANSFERASE"/>
    <property type="match status" value="1"/>
</dbReference>
<evidence type="ECO:0000256" key="4">
    <source>
        <dbReference type="ARBA" id="ARBA00022984"/>
    </source>
</evidence>
<dbReference type="EMBL" id="ALJD01000016">
    <property type="protein sequence ID" value="EJN57068.1"/>
    <property type="molecule type" value="Genomic_DNA"/>
</dbReference>
<dbReference type="GO" id="GO:0016755">
    <property type="term" value="F:aminoacyltransferase activity"/>
    <property type="evidence" value="ECO:0007669"/>
    <property type="project" value="InterPro"/>
</dbReference>
<accession>J2ZVL1</accession>
<name>J2ZVL1_9EURY</name>
<evidence type="ECO:0000256" key="5">
    <source>
        <dbReference type="ARBA" id="ARBA00023315"/>
    </source>
</evidence>
<dbReference type="InterPro" id="IPR003447">
    <property type="entry name" value="FEMABX"/>
</dbReference>
<dbReference type="Pfam" id="PF13480">
    <property type="entry name" value="Acetyltransf_6"/>
    <property type="match status" value="1"/>
</dbReference>
<dbReference type="GO" id="GO:0071555">
    <property type="term" value="P:cell wall organization"/>
    <property type="evidence" value="ECO:0007669"/>
    <property type="project" value="UniProtKB-KW"/>
</dbReference>
<dbReference type="PROSITE" id="PS51191">
    <property type="entry name" value="FEMABX"/>
    <property type="match status" value="1"/>
</dbReference>
<comment type="caution">
    <text evidence="8">The sequence shown here is derived from an EMBL/GenBank/DDBJ whole genome shotgun (WGS) entry which is preliminary data.</text>
</comment>
<dbReference type="InterPro" id="IPR016181">
    <property type="entry name" value="Acyl_CoA_acyltransferase"/>
</dbReference>
<evidence type="ECO:0000256" key="2">
    <source>
        <dbReference type="ARBA" id="ARBA00022679"/>
    </source>
</evidence>
<dbReference type="PANTHER" id="PTHR36174">
    <property type="entry name" value="LIPID II:GLYCINE GLYCYLTRANSFERASE"/>
    <property type="match status" value="1"/>
</dbReference>
<keyword evidence="3" id="KW-0133">Cell shape</keyword>
<dbReference type="Proteomes" id="UP000007813">
    <property type="component" value="Unassembled WGS sequence"/>
</dbReference>
<keyword evidence="4" id="KW-0573">Peptidoglycan synthesis</keyword>